<dbReference type="OrthoDB" id="2194683at2759"/>
<keyword evidence="5" id="KW-0677">Repeat</keyword>
<keyword evidence="11" id="KW-1185">Reference proteome</keyword>
<reference evidence="10" key="1">
    <citation type="journal article" date="2020" name="Stud. Mycol.">
        <title>101 Dothideomycetes genomes: a test case for predicting lifestyles and emergence of pathogens.</title>
        <authorList>
            <person name="Haridas S."/>
            <person name="Albert R."/>
            <person name="Binder M."/>
            <person name="Bloem J."/>
            <person name="Labutti K."/>
            <person name="Salamov A."/>
            <person name="Andreopoulos B."/>
            <person name="Baker S."/>
            <person name="Barry K."/>
            <person name="Bills G."/>
            <person name="Bluhm B."/>
            <person name="Cannon C."/>
            <person name="Castanera R."/>
            <person name="Culley D."/>
            <person name="Daum C."/>
            <person name="Ezra D."/>
            <person name="Gonzalez J."/>
            <person name="Henrissat B."/>
            <person name="Kuo A."/>
            <person name="Liang C."/>
            <person name="Lipzen A."/>
            <person name="Lutzoni F."/>
            <person name="Magnuson J."/>
            <person name="Mondo S."/>
            <person name="Nolan M."/>
            <person name="Ohm R."/>
            <person name="Pangilinan J."/>
            <person name="Park H.-J."/>
            <person name="Ramirez L."/>
            <person name="Alfaro M."/>
            <person name="Sun H."/>
            <person name="Tritt A."/>
            <person name="Yoshinaga Y."/>
            <person name="Zwiers L.-H."/>
            <person name="Turgeon B."/>
            <person name="Goodwin S."/>
            <person name="Spatafora J."/>
            <person name="Crous P."/>
            <person name="Grigoriev I."/>
        </authorList>
    </citation>
    <scope>NUCLEOTIDE SEQUENCE</scope>
    <source>
        <strain evidence="10">CBS 122681</strain>
    </source>
</reference>
<proteinExistence type="inferred from homology"/>
<dbReference type="Gene3D" id="2.130.10.10">
    <property type="entry name" value="YVTN repeat-like/Quinoprotein amine dehydrogenase"/>
    <property type="match status" value="1"/>
</dbReference>
<evidence type="ECO:0000256" key="7">
    <source>
        <dbReference type="ARBA" id="ARBA00022917"/>
    </source>
</evidence>
<dbReference type="PANTHER" id="PTHR13227:SF0">
    <property type="entry name" value="EUKARYOTIC TRANSLATION INITIATION FACTOR 2A"/>
    <property type="match status" value="1"/>
</dbReference>
<dbReference type="AlphaFoldDB" id="A0A6A6TQC6"/>
<dbReference type="GO" id="GO:0043022">
    <property type="term" value="F:ribosome binding"/>
    <property type="evidence" value="ECO:0007669"/>
    <property type="project" value="TreeGrafter"/>
</dbReference>
<dbReference type="InterPro" id="IPR013979">
    <property type="entry name" value="TIF_beta_prop-like"/>
</dbReference>
<evidence type="ECO:0000313" key="10">
    <source>
        <dbReference type="EMBL" id="KAF2661521.1"/>
    </source>
</evidence>
<dbReference type="InterPro" id="IPR015943">
    <property type="entry name" value="WD40/YVTN_repeat-like_dom_sf"/>
</dbReference>
<evidence type="ECO:0000259" key="9">
    <source>
        <dbReference type="Pfam" id="PF08662"/>
    </source>
</evidence>
<dbReference type="GO" id="GO:0003743">
    <property type="term" value="F:translation initiation factor activity"/>
    <property type="evidence" value="ECO:0007669"/>
    <property type="project" value="UniProtKB-KW"/>
</dbReference>
<dbReference type="PANTHER" id="PTHR13227">
    <property type="entry name" value="EUKARYOTIC TRANSLATION INITIATION FACTOR 2A"/>
    <property type="match status" value="1"/>
</dbReference>
<dbReference type="GO" id="GO:0003729">
    <property type="term" value="F:mRNA binding"/>
    <property type="evidence" value="ECO:0007669"/>
    <property type="project" value="TreeGrafter"/>
</dbReference>
<dbReference type="FunFam" id="2.130.10.10:FF:000596">
    <property type="entry name" value="Eukaryotic translation initiation factor 2A"/>
    <property type="match status" value="1"/>
</dbReference>
<name>A0A6A6TQC6_9PLEO</name>
<dbReference type="Pfam" id="PF08662">
    <property type="entry name" value="eIF2A"/>
    <property type="match status" value="1"/>
</dbReference>
<feature type="compositionally biased region" description="Basic residues" evidence="8">
    <location>
        <begin position="536"/>
        <end position="545"/>
    </location>
</feature>
<evidence type="ECO:0000256" key="5">
    <source>
        <dbReference type="ARBA" id="ARBA00022737"/>
    </source>
</evidence>
<dbReference type="SUPFAM" id="SSF82171">
    <property type="entry name" value="DPP6 N-terminal domain-like"/>
    <property type="match status" value="1"/>
</dbReference>
<keyword evidence="3 10" id="KW-0396">Initiation factor</keyword>
<evidence type="ECO:0000256" key="6">
    <source>
        <dbReference type="ARBA" id="ARBA00022845"/>
    </source>
</evidence>
<keyword evidence="4" id="KW-0853">WD repeat</keyword>
<sequence length="762" mass="83152">MAEPTQLAYRTSKGIGVFNAAPVYDALPGFTRPEGNLRCCCYSPCSRYFAWASPEQVSVTDAFVGHVIATIPIANVFELGFSPLGTYIITWQRPSKDEEGNATKNLKVWRIVEEGIDDQNRVVVGEFVQKSQTGWNLQYTADEEFCARTVTNEVQFYESGNLGTVWNKLRLEGVSDFAVSPGKNHSVAVFVPEKKGQPAAVKVFQVPQFSAPVSQKTFFKGDKVQLKWNQLGTSLIVLAQTEVDKTNKSYYGETNMYILSANGTFDSRIQLDKEGPIHDVSWSPNSKEFGVVYGYMPAKTTIFNARAVAQHNFDLGPRNTILFSPHGRFVLVAGFGNLAGHMDIYDLEKDYAKVCTIQASNCTHCEWSPDGTHILTATQSPRLRVDNGIRIWHVGGGLMYNEDMLELYHVTWRPESTANHPLENPLQTVPTPHASALAYLSTVKTPSKPAGAYRPPGARGTTTPLLFKREDEGGAAYTNTGISSSNNGFSNGFKPRRREVPGAETVEQLPPGAAPGGGVSLTGTGEGEEAMSKAALKNKKKREAKKAKEAAEKAAGLAADGINPPSGPANPGRSPERRDPRGHQRSRSKTNEFGSQGGGRSTSQHRNYGNGPNGPHGNSPHRRHGSGYDDQGNYQGNYRGNNFQPQHHSRHGSGQQYQQPHLQQQHPRNPPAPAQPPQQIQTQIPIPIQSQAQATAPDLTVTSPGGGGPGDKKIRSLLKKMRAIDDLKMRQAGGEKLEDTQVKKIGTEDSIRKELDGLGFQG</sequence>
<dbReference type="InterPro" id="IPR011387">
    <property type="entry name" value="TIF2A"/>
</dbReference>
<comment type="similarity">
    <text evidence="1">Belongs to the WD repeat EIF2A family.</text>
</comment>
<dbReference type="GO" id="GO:0022627">
    <property type="term" value="C:cytosolic small ribosomal subunit"/>
    <property type="evidence" value="ECO:0007669"/>
    <property type="project" value="TreeGrafter"/>
</dbReference>
<keyword evidence="7" id="KW-0648">Protein biosynthesis</keyword>
<protein>
    <recommendedName>
        <fullName evidence="2">Eukaryotic translation initiation factor 2A</fullName>
    </recommendedName>
</protein>
<keyword evidence="6" id="KW-0810">Translation regulation</keyword>
<evidence type="ECO:0000256" key="4">
    <source>
        <dbReference type="ARBA" id="ARBA00022574"/>
    </source>
</evidence>
<organism evidence="10 11">
    <name type="scientific">Lophiostoma macrostomum CBS 122681</name>
    <dbReference type="NCBI Taxonomy" id="1314788"/>
    <lineage>
        <taxon>Eukaryota</taxon>
        <taxon>Fungi</taxon>
        <taxon>Dikarya</taxon>
        <taxon>Ascomycota</taxon>
        <taxon>Pezizomycotina</taxon>
        <taxon>Dothideomycetes</taxon>
        <taxon>Pleosporomycetidae</taxon>
        <taxon>Pleosporales</taxon>
        <taxon>Lophiostomataceae</taxon>
        <taxon>Lophiostoma</taxon>
    </lineage>
</organism>
<feature type="region of interest" description="Disordered" evidence="8">
    <location>
        <begin position="475"/>
        <end position="713"/>
    </location>
</feature>
<dbReference type="EMBL" id="MU004293">
    <property type="protein sequence ID" value="KAF2661521.1"/>
    <property type="molecule type" value="Genomic_DNA"/>
</dbReference>
<evidence type="ECO:0000256" key="3">
    <source>
        <dbReference type="ARBA" id="ARBA00022540"/>
    </source>
</evidence>
<feature type="domain" description="Translation initiation factor beta propellor-like" evidence="9">
    <location>
        <begin position="216"/>
        <end position="410"/>
    </location>
</feature>
<feature type="compositionally biased region" description="Low complexity" evidence="8">
    <location>
        <begin position="631"/>
        <end position="642"/>
    </location>
</feature>
<feature type="compositionally biased region" description="Low complexity" evidence="8">
    <location>
        <begin position="655"/>
        <end position="667"/>
    </location>
</feature>
<feature type="compositionally biased region" description="Low complexity" evidence="8">
    <location>
        <begin position="478"/>
        <end position="493"/>
    </location>
</feature>
<dbReference type="Proteomes" id="UP000799324">
    <property type="component" value="Unassembled WGS sequence"/>
</dbReference>
<evidence type="ECO:0000256" key="8">
    <source>
        <dbReference type="SAM" id="MobiDB-lite"/>
    </source>
</evidence>
<feature type="compositionally biased region" description="Low complexity" evidence="8">
    <location>
        <begin position="677"/>
        <end position="697"/>
    </location>
</feature>
<accession>A0A6A6TQC6</accession>
<gene>
    <name evidence="10" type="ORF">K491DRAFT_687305</name>
</gene>
<dbReference type="GO" id="GO:0000049">
    <property type="term" value="F:tRNA binding"/>
    <property type="evidence" value="ECO:0007669"/>
    <property type="project" value="TreeGrafter"/>
</dbReference>
<dbReference type="PIRSF" id="PIRSF017222">
    <property type="entry name" value="eIF2A"/>
    <property type="match status" value="1"/>
</dbReference>
<evidence type="ECO:0000256" key="1">
    <source>
        <dbReference type="ARBA" id="ARBA00009573"/>
    </source>
</evidence>
<dbReference type="GO" id="GO:0006417">
    <property type="term" value="P:regulation of translation"/>
    <property type="evidence" value="ECO:0007669"/>
    <property type="project" value="UniProtKB-KW"/>
</dbReference>
<feature type="compositionally biased region" description="Low complexity" evidence="8">
    <location>
        <begin position="605"/>
        <end position="618"/>
    </location>
</feature>
<evidence type="ECO:0000313" key="11">
    <source>
        <dbReference type="Proteomes" id="UP000799324"/>
    </source>
</evidence>
<evidence type="ECO:0000256" key="2">
    <source>
        <dbReference type="ARBA" id="ARBA00013819"/>
    </source>
</evidence>